<evidence type="ECO:0000256" key="3">
    <source>
        <dbReference type="ARBA" id="ARBA00023235"/>
    </source>
</evidence>
<feature type="domain" description="RNA-binding S4" evidence="5">
    <location>
        <begin position="2"/>
        <end position="31"/>
    </location>
</feature>
<keyword evidence="2" id="KW-0694">RNA-binding</keyword>
<sequence length="236" mass="27029">MCSRRDAERWISEGRVKIDGNILSSPAVTVNSTNKILVDGKPLPEPPTTRLWRYYKPQGLLTTHRDPQGRPNLFEKLPQNLPRLISIGRLDLNSEGLLLMTNDGELARKLELPSTGWRRRYRARVHGQVDSKILDKLKEGTTIDGVKYGSIKAVIDRQQNSNAWITLSLEEGKYREVRKVMQHLGWPVNRLIRIAYGPFQLGNLTKGALIEVKQKILREQLGLELKRENSGAHRRR</sequence>
<dbReference type="AlphaFoldDB" id="A0A382A418"/>
<keyword evidence="3" id="KW-0413">Isomerase</keyword>
<accession>A0A382A418</accession>
<dbReference type="SUPFAM" id="SSF55174">
    <property type="entry name" value="Alpha-L RNA-binding motif"/>
    <property type="match status" value="1"/>
</dbReference>
<dbReference type="GO" id="GO:0006364">
    <property type="term" value="P:rRNA processing"/>
    <property type="evidence" value="ECO:0007669"/>
    <property type="project" value="UniProtKB-ARBA"/>
</dbReference>
<dbReference type="InterPro" id="IPR006145">
    <property type="entry name" value="PsdUridine_synth_RsuA/RluA"/>
</dbReference>
<dbReference type="EMBL" id="UINC01023828">
    <property type="protein sequence ID" value="SVA96270.1"/>
    <property type="molecule type" value="Genomic_DNA"/>
</dbReference>
<evidence type="ECO:0000256" key="2">
    <source>
        <dbReference type="ARBA" id="ARBA00022884"/>
    </source>
</evidence>
<protein>
    <recommendedName>
        <fullName evidence="7">RNA-binding S4 domain-containing protein</fullName>
    </recommendedName>
</protein>
<dbReference type="PANTHER" id="PTHR47683">
    <property type="entry name" value="PSEUDOURIDINE SYNTHASE FAMILY PROTEIN-RELATED"/>
    <property type="match status" value="1"/>
</dbReference>
<dbReference type="Gene3D" id="3.10.290.10">
    <property type="entry name" value="RNA-binding S4 domain"/>
    <property type="match status" value="1"/>
</dbReference>
<proteinExistence type="inferred from homology"/>
<dbReference type="Pfam" id="PF01479">
    <property type="entry name" value="S4"/>
    <property type="match status" value="1"/>
</dbReference>
<dbReference type="Gene3D" id="3.30.70.580">
    <property type="entry name" value="Pseudouridine synthase I, catalytic domain, N-terminal subdomain"/>
    <property type="match status" value="1"/>
</dbReference>
<dbReference type="InterPro" id="IPR002942">
    <property type="entry name" value="S4_RNA-bd"/>
</dbReference>
<evidence type="ECO:0000259" key="4">
    <source>
        <dbReference type="Pfam" id="PF00849"/>
    </source>
</evidence>
<evidence type="ECO:0000313" key="6">
    <source>
        <dbReference type="EMBL" id="SVA96270.1"/>
    </source>
</evidence>
<organism evidence="6">
    <name type="scientific">marine metagenome</name>
    <dbReference type="NCBI Taxonomy" id="408172"/>
    <lineage>
        <taxon>unclassified sequences</taxon>
        <taxon>metagenomes</taxon>
        <taxon>ecological metagenomes</taxon>
    </lineage>
</organism>
<dbReference type="InterPro" id="IPR000748">
    <property type="entry name" value="PsdUridine_synth_RsuA/RluB/E/F"/>
</dbReference>
<feature type="domain" description="Pseudouridine synthase RsuA/RluA-like" evidence="4">
    <location>
        <begin position="54"/>
        <end position="183"/>
    </location>
</feature>
<dbReference type="PROSITE" id="PS01149">
    <property type="entry name" value="PSI_RSU"/>
    <property type="match status" value="1"/>
</dbReference>
<dbReference type="GO" id="GO:0003723">
    <property type="term" value="F:RNA binding"/>
    <property type="evidence" value="ECO:0007669"/>
    <property type="project" value="UniProtKB-KW"/>
</dbReference>
<dbReference type="GO" id="GO:0001522">
    <property type="term" value="P:pseudouridine synthesis"/>
    <property type="evidence" value="ECO:0007669"/>
    <property type="project" value="InterPro"/>
</dbReference>
<dbReference type="InterPro" id="IPR036986">
    <property type="entry name" value="S4_RNA-bd_sf"/>
</dbReference>
<dbReference type="InterPro" id="IPR020103">
    <property type="entry name" value="PsdUridine_synth_cat_dom_sf"/>
</dbReference>
<dbReference type="PROSITE" id="PS50889">
    <property type="entry name" value="S4"/>
    <property type="match status" value="1"/>
</dbReference>
<dbReference type="CDD" id="cd00165">
    <property type="entry name" value="S4"/>
    <property type="match status" value="1"/>
</dbReference>
<dbReference type="InterPro" id="IPR018496">
    <property type="entry name" value="PsdUridine_synth_RsuA/RluB_CS"/>
</dbReference>
<dbReference type="Pfam" id="PF00849">
    <property type="entry name" value="PseudoU_synth_2"/>
    <property type="match status" value="1"/>
</dbReference>
<dbReference type="InterPro" id="IPR050343">
    <property type="entry name" value="RsuA_PseudoU_synthase"/>
</dbReference>
<dbReference type="InterPro" id="IPR042092">
    <property type="entry name" value="PsdUridine_s_RsuA/RluB/E/F_cat"/>
</dbReference>
<dbReference type="NCBIfam" id="TIGR00093">
    <property type="entry name" value="pseudouridine synthase"/>
    <property type="match status" value="1"/>
</dbReference>
<dbReference type="InterPro" id="IPR020094">
    <property type="entry name" value="TruA/RsuA/RluB/E/F_N"/>
</dbReference>
<gene>
    <name evidence="6" type="ORF">METZ01_LOCUS149124</name>
</gene>
<dbReference type="PANTHER" id="PTHR47683:SF3">
    <property type="entry name" value="RIBOSOMAL LARGE SUBUNIT PSEUDOURIDINE SYNTHASE B"/>
    <property type="match status" value="1"/>
</dbReference>
<evidence type="ECO:0000259" key="5">
    <source>
        <dbReference type="Pfam" id="PF01479"/>
    </source>
</evidence>
<evidence type="ECO:0000256" key="1">
    <source>
        <dbReference type="ARBA" id="ARBA00008348"/>
    </source>
</evidence>
<reference evidence="6" key="1">
    <citation type="submission" date="2018-05" db="EMBL/GenBank/DDBJ databases">
        <authorList>
            <person name="Lanie J.A."/>
            <person name="Ng W.-L."/>
            <person name="Kazmierczak K.M."/>
            <person name="Andrzejewski T.M."/>
            <person name="Davidsen T.M."/>
            <person name="Wayne K.J."/>
            <person name="Tettelin H."/>
            <person name="Glass J.I."/>
            <person name="Rusch D."/>
            <person name="Podicherti R."/>
            <person name="Tsui H.-C.T."/>
            <person name="Winkler M.E."/>
        </authorList>
    </citation>
    <scope>NUCLEOTIDE SEQUENCE</scope>
</reference>
<dbReference type="GO" id="GO:0009982">
    <property type="term" value="F:pseudouridine synthase activity"/>
    <property type="evidence" value="ECO:0007669"/>
    <property type="project" value="InterPro"/>
</dbReference>
<dbReference type="SUPFAM" id="SSF55120">
    <property type="entry name" value="Pseudouridine synthase"/>
    <property type="match status" value="1"/>
</dbReference>
<comment type="similarity">
    <text evidence="1">Belongs to the pseudouridine synthase RsuA family.</text>
</comment>
<evidence type="ECO:0008006" key="7">
    <source>
        <dbReference type="Google" id="ProtNLM"/>
    </source>
</evidence>
<dbReference type="Gene3D" id="3.30.70.1560">
    <property type="entry name" value="Alpha-L RNA-binding motif"/>
    <property type="match status" value="1"/>
</dbReference>
<name>A0A382A418_9ZZZZ</name>